<evidence type="ECO:0000256" key="8">
    <source>
        <dbReference type="ARBA" id="ARBA00023136"/>
    </source>
</evidence>
<feature type="transmembrane region" description="Helical" evidence="12">
    <location>
        <begin position="478"/>
        <end position="495"/>
    </location>
</feature>
<evidence type="ECO:0000313" key="14">
    <source>
        <dbReference type="RefSeq" id="XP_029285298.1"/>
    </source>
</evidence>
<evidence type="ECO:0000256" key="7">
    <source>
        <dbReference type="ARBA" id="ARBA00022989"/>
    </source>
</evidence>
<evidence type="ECO:0000256" key="5">
    <source>
        <dbReference type="ARBA" id="ARBA00022475"/>
    </source>
</evidence>
<comment type="function">
    <text evidence="11">Choline/H+ antiporter.</text>
</comment>
<sequence length="715" mass="80850">MARNTDTPSSYYGEPRKFDPDFRGPVPNRSCTDVVCCVIFIVVILGYIALGTMAWIHGDPRKVVYPTDSHGQFCGHQNTSNANKTKLFYFNMLKCANPAVLINLQCPTTQLCVSKCPDRFATLLDAWNTNKWEYYKQFCKPGFQISSKSVAEVIRDEDCPSMIVPSRPFLQRCFPDFLTRNGTLTVANQNIFKDGDNNNRSVNDLKDAAKAASSAPRELWTDITGGIANLLNANEVGMKVFEDYANSWDWILVGLVITMVVSLVFILLLRYTAGVLLWLIIFGVITAVGFGIWHCYWEYSTLTGKPGADVAISDIGFHTDFSIYLQLSQTWLIFMISLSVIEAIIVVILIFLRSRLRIAIALLKEGSKAISYIMSTLFYPIITFFLLAICIAYWAVTAVFLASSGHAVYKVTSADDKCTYGNLTCSPKTFSQTNITKVCPGSQCLFAFYGGESVYHRYIFVLHLCNLFMFLWLANFTIALGQCTLAGAFASYYWALKKPNDIPACPLYSSFCQAIRYHTGSLAFGSLILAAVQMIRIVLEYMFHKLKGSQNSWARFVLCCFKCCFWCLERFIKFINRNAYIMIAIYGKNFCTSSKDAFFLLMRNIVRVAVLDKVTDFLLFLGKLLISGSVGVLAFFFFTRKIPVIQEEVPSLNYYWVPLLTVIFGSYMIAHGFFSVYAMCVDTLFLCFLWDLEVNDGSETRPYYMNKSLKCILNK</sequence>
<evidence type="ECO:0000256" key="11">
    <source>
        <dbReference type="ARBA" id="ARBA00037726"/>
    </source>
</evidence>
<reference evidence="14" key="1">
    <citation type="submission" date="2025-08" db="UniProtKB">
        <authorList>
            <consortium name="RefSeq"/>
        </authorList>
    </citation>
    <scope>IDENTIFICATION</scope>
</reference>
<feature type="transmembrane region" description="Helical" evidence="12">
    <location>
        <begin position="651"/>
        <end position="670"/>
    </location>
</feature>
<evidence type="ECO:0000256" key="12">
    <source>
        <dbReference type="RuleBase" id="RU368066"/>
    </source>
</evidence>
<evidence type="ECO:0000256" key="6">
    <source>
        <dbReference type="ARBA" id="ARBA00022692"/>
    </source>
</evidence>
<dbReference type="InterPro" id="IPR007603">
    <property type="entry name" value="Choline_transptr-like"/>
</dbReference>
<feature type="transmembrane region" description="Helical" evidence="12">
    <location>
        <begin position="275"/>
        <end position="293"/>
    </location>
</feature>
<evidence type="ECO:0000256" key="9">
    <source>
        <dbReference type="ARBA" id="ARBA00023180"/>
    </source>
</evidence>
<dbReference type="GeneID" id="115006859"/>
<keyword evidence="3" id="KW-0813">Transport</keyword>
<evidence type="ECO:0000313" key="13">
    <source>
        <dbReference type="Proteomes" id="UP000504630"/>
    </source>
</evidence>
<dbReference type="RefSeq" id="XP_029285298.1">
    <property type="nucleotide sequence ID" value="XM_029429438.1"/>
</dbReference>
<dbReference type="GO" id="GO:0005886">
    <property type="term" value="C:plasma membrane"/>
    <property type="evidence" value="ECO:0007669"/>
    <property type="project" value="UniProtKB-SubCell"/>
</dbReference>
<accession>A0A6J2PGU9</accession>
<evidence type="ECO:0000256" key="4">
    <source>
        <dbReference type="ARBA" id="ARBA00022449"/>
    </source>
</evidence>
<evidence type="ECO:0000256" key="10">
    <source>
        <dbReference type="ARBA" id="ARBA00035093"/>
    </source>
</evidence>
<feature type="transmembrane region" description="Helical" evidence="12">
    <location>
        <begin position="617"/>
        <end position="639"/>
    </location>
</feature>
<feature type="transmembrane region" description="Helical" evidence="12">
    <location>
        <begin position="34"/>
        <end position="56"/>
    </location>
</feature>
<name>A0A6J2PGU9_COTGO</name>
<dbReference type="AlphaFoldDB" id="A0A6J2PGU9"/>
<feature type="transmembrane region" description="Helical" evidence="12">
    <location>
        <begin position="331"/>
        <end position="352"/>
    </location>
</feature>
<keyword evidence="13" id="KW-1185">Reference proteome</keyword>
<dbReference type="Pfam" id="PF04515">
    <property type="entry name" value="Choline_transpo"/>
    <property type="match status" value="1"/>
</dbReference>
<organism evidence="13 14">
    <name type="scientific">Cottoperca gobio</name>
    <name type="common">Frogmouth</name>
    <name type="synonym">Aphritis gobio</name>
    <dbReference type="NCBI Taxonomy" id="56716"/>
    <lineage>
        <taxon>Eukaryota</taxon>
        <taxon>Metazoa</taxon>
        <taxon>Chordata</taxon>
        <taxon>Craniata</taxon>
        <taxon>Vertebrata</taxon>
        <taxon>Euteleostomi</taxon>
        <taxon>Actinopterygii</taxon>
        <taxon>Neopterygii</taxon>
        <taxon>Teleostei</taxon>
        <taxon>Neoteleostei</taxon>
        <taxon>Acanthomorphata</taxon>
        <taxon>Eupercaria</taxon>
        <taxon>Perciformes</taxon>
        <taxon>Notothenioidei</taxon>
        <taxon>Bovichtidae</taxon>
        <taxon>Cottoperca</taxon>
    </lineage>
</organism>
<feature type="transmembrane region" description="Helical" evidence="12">
    <location>
        <begin position="372"/>
        <end position="396"/>
    </location>
</feature>
<comment type="function">
    <text evidence="12">Choline transporter.</text>
</comment>
<protein>
    <recommendedName>
        <fullName evidence="12">Choline transporter-like protein</fullName>
    </recommendedName>
</protein>
<keyword evidence="9" id="KW-0325">Glycoprotein</keyword>
<feature type="transmembrane region" description="Helical" evidence="12">
    <location>
        <begin position="553"/>
        <end position="572"/>
    </location>
</feature>
<feature type="transmembrane region" description="Helical" evidence="12">
    <location>
        <begin position="515"/>
        <end position="532"/>
    </location>
</feature>
<gene>
    <name evidence="14" type="primary">slc44a5b</name>
</gene>
<keyword evidence="7 12" id="KW-1133">Transmembrane helix</keyword>
<evidence type="ECO:0000256" key="3">
    <source>
        <dbReference type="ARBA" id="ARBA00022448"/>
    </source>
</evidence>
<evidence type="ECO:0000256" key="1">
    <source>
        <dbReference type="ARBA" id="ARBA00004651"/>
    </source>
</evidence>
<dbReference type="PANTHER" id="PTHR12385:SF42">
    <property type="entry name" value="CHOLINE TRANSPORTER-LIKE PROTEIN 5"/>
    <property type="match status" value="1"/>
</dbReference>
<proteinExistence type="inferred from homology"/>
<feature type="transmembrane region" description="Helical" evidence="12">
    <location>
        <begin position="248"/>
        <end position="268"/>
    </location>
</feature>
<evidence type="ECO:0000256" key="2">
    <source>
        <dbReference type="ARBA" id="ARBA00007168"/>
    </source>
</evidence>
<comment type="catalytic activity">
    <reaction evidence="10">
        <text>choline(out) + n H(+)(in) = choline(in) + n H(+)(out)</text>
        <dbReference type="Rhea" id="RHEA:75463"/>
        <dbReference type="ChEBI" id="CHEBI:15354"/>
        <dbReference type="ChEBI" id="CHEBI:15378"/>
    </reaction>
</comment>
<dbReference type="Proteomes" id="UP000504630">
    <property type="component" value="Chromosome 4"/>
</dbReference>
<dbReference type="PANTHER" id="PTHR12385">
    <property type="entry name" value="CHOLINE TRANSPORTER-LIKE (SLC FAMILY 44)"/>
    <property type="match status" value="1"/>
</dbReference>
<comment type="similarity">
    <text evidence="2 12">Belongs to the CTL (choline transporter-like) family.</text>
</comment>
<keyword evidence="5" id="KW-1003">Cell membrane</keyword>
<dbReference type="GO" id="GO:0015297">
    <property type="term" value="F:antiporter activity"/>
    <property type="evidence" value="ECO:0007669"/>
    <property type="project" value="UniProtKB-KW"/>
</dbReference>
<keyword evidence="8 12" id="KW-0472">Membrane</keyword>
<keyword evidence="6 12" id="KW-0812">Transmembrane</keyword>
<dbReference type="CTD" id="558142"/>
<comment type="subcellular location">
    <subcellularLocation>
        <location evidence="1 12">Cell membrane</location>
        <topology evidence="1 12">Multi-pass membrane protein</topology>
    </subcellularLocation>
</comment>
<keyword evidence="4" id="KW-0050">Antiport</keyword>